<dbReference type="EMBL" id="HG992337">
    <property type="protein sequence ID" value="CAE6826796.1"/>
    <property type="molecule type" value="Genomic_DNA"/>
</dbReference>
<evidence type="ECO:0000313" key="1">
    <source>
        <dbReference type="EMBL" id="CAE6826801.1"/>
    </source>
</evidence>
<evidence type="ECO:0008006" key="3">
    <source>
        <dbReference type="Google" id="ProtNLM"/>
    </source>
</evidence>
<reference evidence="1 2" key="1">
    <citation type="submission" date="2021-02" db="EMBL/GenBank/DDBJ databases">
        <authorList>
            <person name="Pothier F. J."/>
        </authorList>
    </citation>
    <scope>NUCLEOTIDE SEQUENCE [LARGE SCALE GENOMIC DNA]</scope>
    <source>
        <strain evidence="1 2">1314c</strain>
    </source>
</reference>
<evidence type="ECO:0000313" key="2">
    <source>
        <dbReference type="Proteomes" id="UP000835242"/>
    </source>
</evidence>
<sequence>MSAAGEGRGKQKNRIFPGELDKDAFAPKCARKKKRHALASQAWRSLNYFAWARQLLIAKAMRPVEILLRLHAEATQYNRQVTGNVYCCRAGSFTTTLISKRKPASQVTPTAVTVG</sequence>
<organism evidence="1 2">
    <name type="scientific">Xanthomonas arboricola</name>
    <dbReference type="NCBI Taxonomy" id="56448"/>
    <lineage>
        <taxon>Bacteria</taxon>
        <taxon>Pseudomonadati</taxon>
        <taxon>Pseudomonadota</taxon>
        <taxon>Gammaproteobacteria</taxon>
        <taxon>Lysobacterales</taxon>
        <taxon>Lysobacteraceae</taxon>
        <taxon>Xanthomonas</taxon>
    </lineage>
</organism>
<dbReference type="EMBL" id="HG992337">
    <property type="protein sequence ID" value="CAE6826801.1"/>
    <property type="molecule type" value="Genomic_DNA"/>
</dbReference>
<accession>A0AAU9I3I5</accession>
<dbReference type="AlphaFoldDB" id="A0AAU9I3I5"/>
<name>A0AAU9I3I5_9XANT</name>
<gene>
    <name evidence="1" type="ORF">XA1314C_34780</name>
</gene>
<protein>
    <recommendedName>
        <fullName evidence="3">Integrase</fullName>
    </recommendedName>
</protein>
<dbReference type="Proteomes" id="UP000835242">
    <property type="component" value="Chromosome"/>
</dbReference>
<proteinExistence type="predicted"/>